<comment type="caution">
    <text evidence="1">The sequence shown here is derived from an EMBL/GenBank/DDBJ whole genome shotgun (WGS) entry which is preliminary data.</text>
</comment>
<name>A0A8J3TR32_9ACTN</name>
<organism evidence="1 2">
    <name type="scientific">Planotetraspora mira</name>
    <dbReference type="NCBI Taxonomy" id="58121"/>
    <lineage>
        <taxon>Bacteria</taxon>
        <taxon>Bacillati</taxon>
        <taxon>Actinomycetota</taxon>
        <taxon>Actinomycetes</taxon>
        <taxon>Streptosporangiales</taxon>
        <taxon>Streptosporangiaceae</taxon>
        <taxon>Planotetraspora</taxon>
    </lineage>
</organism>
<gene>
    <name evidence="1" type="ORF">Pmi06nite_32890</name>
</gene>
<dbReference type="InterPro" id="IPR045865">
    <property type="entry name" value="ACT-like_dom_sf"/>
</dbReference>
<dbReference type="PANTHER" id="PTHR34875:SF6">
    <property type="entry name" value="UPF0237 PROTEIN MJ1558"/>
    <property type="match status" value="1"/>
</dbReference>
<dbReference type="Gene3D" id="3.30.70.260">
    <property type="match status" value="2"/>
</dbReference>
<dbReference type="EMBL" id="BOOO01000016">
    <property type="protein sequence ID" value="GII29847.1"/>
    <property type="molecule type" value="Genomic_DNA"/>
</dbReference>
<dbReference type="InterPro" id="IPR050990">
    <property type="entry name" value="UPF0237/GcvR_regulator"/>
</dbReference>
<dbReference type="PANTHER" id="PTHR34875">
    <property type="entry name" value="UPF0237 PROTEIN MJ1558"/>
    <property type="match status" value="1"/>
</dbReference>
<keyword evidence="2" id="KW-1185">Reference proteome</keyword>
<dbReference type="Proteomes" id="UP000650628">
    <property type="component" value="Unassembled WGS sequence"/>
</dbReference>
<dbReference type="SUPFAM" id="SSF55021">
    <property type="entry name" value="ACT-like"/>
    <property type="match status" value="2"/>
</dbReference>
<dbReference type="Pfam" id="PF13740">
    <property type="entry name" value="ACT_6"/>
    <property type="match status" value="1"/>
</dbReference>
<evidence type="ECO:0000313" key="2">
    <source>
        <dbReference type="Proteomes" id="UP000650628"/>
    </source>
</evidence>
<proteinExistence type="predicted"/>
<sequence length="199" mass="19616">MTATEGGTKVGLYAVTVIGRDRPGTVAEVTRAVAGGGAIGDSSMSLLGGHLAMTFVVSAGISGDLLGESLTRGIPELTVAVTDLAPAPVAPSAAPGSAVPPVPVASSGDLTDDGPPGLAYALTLHGPTRTDVLPVATGLLAEVGCAVTSMTTRVAGNLFVLVADVELPAQADVASLMRAMAAALDGFRIAFRPADPAVM</sequence>
<evidence type="ECO:0008006" key="3">
    <source>
        <dbReference type="Google" id="ProtNLM"/>
    </source>
</evidence>
<dbReference type="AlphaFoldDB" id="A0A8J3TR32"/>
<protein>
    <recommendedName>
        <fullName evidence="3">ACT domain-containing protein</fullName>
    </recommendedName>
</protein>
<accession>A0A8J3TR32</accession>
<reference evidence="1 2" key="1">
    <citation type="submission" date="2021-01" db="EMBL/GenBank/DDBJ databases">
        <title>Whole genome shotgun sequence of Planotetraspora mira NBRC 15435.</title>
        <authorList>
            <person name="Komaki H."/>
            <person name="Tamura T."/>
        </authorList>
    </citation>
    <scope>NUCLEOTIDE SEQUENCE [LARGE SCALE GENOMIC DNA]</scope>
    <source>
        <strain evidence="1 2">NBRC 15435</strain>
    </source>
</reference>
<evidence type="ECO:0000313" key="1">
    <source>
        <dbReference type="EMBL" id="GII29847.1"/>
    </source>
</evidence>